<dbReference type="AlphaFoldDB" id="A0A7W4I6J7"/>
<dbReference type="RefSeq" id="WP_183116082.1">
    <property type="nucleotide sequence ID" value="NZ_JABEQG010000026.1"/>
</dbReference>
<organism evidence="1 2">
    <name type="scientific">Gluconacetobacter diazotrophicus</name>
    <name type="common">Acetobacter diazotrophicus</name>
    <dbReference type="NCBI Taxonomy" id="33996"/>
    <lineage>
        <taxon>Bacteria</taxon>
        <taxon>Pseudomonadati</taxon>
        <taxon>Pseudomonadota</taxon>
        <taxon>Alphaproteobacteria</taxon>
        <taxon>Acetobacterales</taxon>
        <taxon>Acetobacteraceae</taxon>
        <taxon>Gluconacetobacter</taxon>
    </lineage>
</organism>
<dbReference type="Pfam" id="PF10948">
    <property type="entry name" value="DUF2635"/>
    <property type="match status" value="1"/>
</dbReference>
<comment type="caution">
    <text evidence="1">The sequence shown here is derived from an EMBL/GenBank/DDBJ whole genome shotgun (WGS) entry which is preliminary data.</text>
</comment>
<reference evidence="1 2" key="1">
    <citation type="submission" date="2020-04" db="EMBL/GenBank/DDBJ databases">
        <title>Description of novel Gluconacetobacter.</title>
        <authorList>
            <person name="Sombolestani A."/>
        </authorList>
    </citation>
    <scope>NUCLEOTIDE SEQUENCE [LARGE SCALE GENOMIC DNA]</scope>
    <source>
        <strain evidence="1 2">LMG 7603</strain>
    </source>
</reference>
<gene>
    <name evidence="1" type="ORF">HLH33_12920</name>
</gene>
<proteinExistence type="predicted"/>
<name>A0A7W4I6J7_GLUDI</name>
<dbReference type="InterPro" id="IPR024400">
    <property type="entry name" value="DUF2635"/>
</dbReference>
<accession>A0A7W4I6J7</accession>
<dbReference type="Proteomes" id="UP000550787">
    <property type="component" value="Unassembled WGS sequence"/>
</dbReference>
<protein>
    <submittedName>
        <fullName evidence="1">DUF2635 domain-containing protein</fullName>
    </submittedName>
</protein>
<evidence type="ECO:0000313" key="1">
    <source>
        <dbReference type="EMBL" id="MBB2157201.1"/>
    </source>
</evidence>
<evidence type="ECO:0000313" key="2">
    <source>
        <dbReference type="Proteomes" id="UP000550787"/>
    </source>
</evidence>
<dbReference type="EMBL" id="JABEQG010000026">
    <property type="protein sequence ID" value="MBB2157201.1"/>
    <property type="molecule type" value="Genomic_DNA"/>
</dbReference>
<sequence length="64" mass="6814">MFVKPAPGRAVRWPGTRRLLSEAGETVPDTTFWLLCERNGDVVKATPAVAPSAPAAPTAPEVQK</sequence>